<proteinExistence type="predicted"/>
<name>A0A9D4X6X1_PEA</name>
<feature type="domain" description="Retrovirus-related Pol polyprotein from transposon TNT 1-94-like beta-barrel" evidence="1">
    <location>
        <begin position="190"/>
        <end position="268"/>
    </location>
</feature>
<comment type="caution">
    <text evidence="2">The sequence shown here is derived from an EMBL/GenBank/DDBJ whole genome shotgun (WGS) entry which is preliminary data.</text>
</comment>
<dbReference type="AlphaFoldDB" id="A0A9D4X6X1"/>
<evidence type="ECO:0000259" key="1">
    <source>
        <dbReference type="Pfam" id="PF22936"/>
    </source>
</evidence>
<protein>
    <recommendedName>
        <fullName evidence="1">Retrovirus-related Pol polyprotein from transposon TNT 1-94-like beta-barrel domain-containing protein</fullName>
    </recommendedName>
</protein>
<dbReference type="Pfam" id="PF22936">
    <property type="entry name" value="Pol_BBD"/>
    <property type="match status" value="1"/>
</dbReference>
<dbReference type="EMBL" id="JAMSHJ010000005">
    <property type="protein sequence ID" value="KAI5414090.1"/>
    <property type="molecule type" value="Genomic_DNA"/>
</dbReference>
<gene>
    <name evidence="2" type="ORF">KIW84_058291</name>
</gene>
<organism evidence="2 3">
    <name type="scientific">Pisum sativum</name>
    <name type="common">Garden pea</name>
    <name type="synonym">Lathyrus oleraceus</name>
    <dbReference type="NCBI Taxonomy" id="3888"/>
    <lineage>
        <taxon>Eukaryota</taxon>
        <taxon>Viridiplantae</taxon>
        <taxon>Streptophyta</taxon>
        <taxon>Embryophyta</taxon>
        <taxon>Tracheophyta</taxon>
        <taxon>Spermatophyta</taxon>
        <taxon>Magnoliopsida</taxon>
        <taxon>eudicotyledons</taxon>
        <taxon>Gunneridae</taxon>
        <taxon>Pentapetalae</taxon>
        <taxon>rosids</taxon>
        <taxon>fabids</taxon>
        <taxon>Fabales</taxon>
        <taxon>Fabaceae</taxon>
        <taxon>Papilionoideae</taxon>
        <taxon>50 kb inversion clade</taxon>
        <taxon>NPAAA clade</taxon>
        <taxon>Hologalegina</taxon>
        <taxon>IRL clade</taxon>
        <taxon>Fabeae</taxon>
        <taxon>Lathyrus</taxon>
    </lineage>
</organism>
<dbReference type="InterPro" id="IPR054722">
    <property type="entry name" value="PolX-like_BBD"/>
</dbReference>
<dbReference type="Gramene" id="Psat05G0829100-T1">
    <property type="protein sequence ID" value="KAI5414090.1"/>
    <property type="gene ID" value="KIW84_058291"/>
</dbReference>
<evidence type="ECO:0000313" key="2">
    <source>
        <dbReference type="EMBL" id="KAI5414090.1"/>
    </source>
</evidence>
<reference evidence="2 3" key="1">
    <citation type="journal article" date="2022" name="Nat. Genet.">
        <title>Improved pea reference genome and pan-genome highlight genomic features and evolutionary characteristics.</title>
        <authorList>
            <person name="Yang T."/>
            <person name="Liu R."/>
            <person name="Luo Y."/>
            <person name="Hu S."/>
            <person name="Wang D."/>
            <person name="Wang C."/>
            <person name="Pandey M.K."/>
            <person name="Ge S."/>
            <person name="Xu Q."/>
            <person name="Li N."/>
            <person name="Li G."/>
            <person name="Huang Y."/>
            <person name="Saxena R.K."/>
            <person name="Ji Y."/>
            <person name="Li M."/>
            <person name="Yan X."/>
            <person name="He Y."/>
            <person name="Liu Y."/>
            <person name="Wang X."/>
            <person name="Xiang C."/>
            <person name="Varshney R.K."/>
            <person name="Ding H."/>
            <person name="Gao S."/>
            <person name="Zong X."/>
        </authorList>
    </citation>
    <scope>NUCLEOTIDE SEQUENCE [LARGE SCALE GENOMIC DNA]</scope>
    <source>
        <strain evidence="2 3">cv. Zhongwan 6</strain>
    </source>
</reference>
<accession>A0A9D4X6X1</accession>
<evidence type="ECO:0000313" key="3">
    <source>
        <dbReference type="Proteomes" id="UP001058974"/>
    </source>
</evidence>
<sequence length="289" mass="33653">MENFLRSKETWNLVEDGVVVGPQNREPTNEEAKTVAEQQLKDKKTEFEILKMKNGEFVNAYFVRALSIEKQMKACGEIVKENNITEKNLLIHEQRMKGSNEEEQALKVTHEERYERSIGKGIIRDRGRGRGGQFASRVAVECYMCHNLGHYQYESPTWEKRANYVEFNEEEEMLMMAQVDSHRNKKKRVWFLDPGCSNHMSKNKEWFIQLHESFKYSIKLGNKSKLEVMGKGNIILKFGESTQIVSEVFFILELCNNLLSIGPLQDRGITIVIKHEVCKLYHPSRGCIR</sequence>
<dbReference type="Proteomes" id="UP001058974">
    <property type="component" value="Chromosome 5"/>
</dbReference>
<keyword evidence="3" id="KW-1185">Reference proteome</keyword>